<sequence length="113" mass="12547">MSVEDLVVRLRIEDDNKLAHKNTYISDSAKAYMVEHAASSLKSNPKGKDNDKGKTIDNGEKLYMGNSATPDIKGEGDVILKMISGKELKLTNVLYVSEIRSTLKCCIYYTTTI</sequence>
<reference evidence="3" key="1">
    <citation type="journal article" date="2022" name="Int. J. Mol. Sci.">
        <title>Draft Genome of Tanacetum Coccineum: Genomic Comparison of Closely Related Tanacetum-Family Plants.</title>
        <authorList>
            <person name="Yamashiro T."/>
            <person name="Shiraishi A."/>
            <person name="Nakayama K."/>
            <person name="Satake H."/>
        </authorList>
    </citation>
    <scope>NUCLEOTIDE SEQUENCE</scope>
</reference>
<name>A0ABQ5D9E7_9ASTR</name>
<evidence type="ECO:0000313" key="3">
    <source>
        <dbReference type="EMBL" id="GJT33489.1"/>
    </source>
</evidence>
<feature type="compositionally biased region" description="Basic and acidic residues" evidence="1">
    <location>
        <begin position="46"/>
        <end position="60"/>
    </location>
</feature>
<protein>
    <recommendedName>
        <fullName evidence="2">Retrovirus-related Pol polyprotein from transposon TNT 1-94-like beta-barrel domain-containing protein</fullName>
    </recommendedName>
</protein>
<proteinExistence type="predicted"/>
<reference evidence="3" key="2">
    <citation type="submission" date="2022-01" db="EMBL/GenBank/DDBJ databases">
        <authorList>
            <person name="Yamashiro T."/>
            <person name="Shiraishi A."/>
            <person name="Satake H."/>
            <person name="Nakayama K."/>
        </authorList>
    </citation>
    <scope>NUCLEOTIDE SEQUENCE</scope>
</reference>
<dbReference type="EMBL" id="BQNB010014882">
    <property type="protein sequence ID" value="GJT33489.1"/>
    <property type="molecule type" value="Genomic_DNA"/>
</dbReference>
<dbReference type="PANTHER" id="PTHR47592:SF27">
    <property type="entry name" value="OS08G0421700 PROTEIN"/>
    <property type="match status" value="1"/>
</dbReference>
<dbReference type="Proteomes" id="UP001151760">
    <property type="component" value="Unassembled WGS sequence"/>
</dbReference>
<organism evidence="3 4">
    <name type="scientific">Tanacetum coccineum</name>
    <dbReference type="NCBI Taxonomy" id="301880"/>
    <lineage>
        <taxon>Eukaryota</taxon>
        <taxon>Viridiplantae</taxon>
        <taxon>Streptophyta</taxon>
        <taxon>Embryophyta</taxon>
        <taxon>Tracheophyta</taxon>
        <taxon>Spermatophyta</taxon>
        <taxon>Magnoliopsida</taxon>
        <taxon>eudicotyledons</taxon>
        <taxon>Gunneridae</taxon>
        <taxon>Pentapetalae</taxon>
        <taxon>asterids</taxon>
        <taxon>campanulids</taxon>
        <taxon>Asterales</taxon>
        <taxon>Asteraceae</taxon>
        <taxon>Asteroideae</taxon>
        <taxon>Anthemideae</taxon>
        <taxon>Anthemidinae</taxon>
        <taxon>Tanacetum</taxon>
    </lineage>
</organism>
<evidence type="ECO:0000313" key="4">
    <source>
        <dbReference type="Proteomes" id="UP001151760"/>
    </source>
</evidence>
<gene>
    <name evidence="3" type="ORF">Tco_0923908</name>
</gene>
<keyword evidence="4" id="KW-1185">Reference proteome</keyword>
<dbReference type="InterPro" id="IPR054722">
    <property type="entry name" value="PolX-like_BBD"/>
</dbReference>
<dbReference type="PANTHER" id="PTHR47592">
    <property type="entry name" value="PBF68 PROTEIN"/>
    <property type="match status" value="1"/>
</dbReference>
<evidence type="ECO:0000259" key="2">
    <source>
        <dbReference type="Pfam" id="PF22936"/>
    </source>
</evidence>
<feature type="domain" description="Retrovirus-related Pol polyprotein from transposon TNT 1-94-like beta-barrel" evidence="2">
    <location>
        <begin position="58"/>
        <end position="103"/>
    </location>
</feature>
<evidence type="ECO:0000256" key="1">
    <source>
        <dbReference type="SAM" id="MobiDB-lite"/>
    </source>
</evidence>
<feature type="non-terminal residue" evidence="3">
    <location>
        <position position="113"/>
    </location>
</feature>
<feature type="region of interest" description="Disordered" evidence="1">
    <location>
        <begin position="38"/>
        <end position="61"/>
    </location>
</feature>
<dbReference type="Pfam" id="PF22936">
    <property type="entry name" value="Pol_BBD"/>
    <property type="match status" value="1"/>
</dbReference>
<accession>A0ABQ5D9E7</accession>
<comment type="caution">
    <text evidence="3">The sequence shown here is derived from an EMBL/GenBank/DDBJ whole genome shotgun (WGS) entry which is preliminary data.</text>
</comment>